<evidence type="ECO:0000313" key="9">
    <source>
        <dbReference type="EMBL" id="KAK8781492.1"/>
    </source>
</evidence>
<evidence type="ECO:0000256" key="4">
    <source>
        <dbReference type="ARBA" id="ARBA00022737"/>
    </source>
</evidence>
<sequence length="157" mass="17487">MNTANFLILMGFVVFAHVGPCKAKVPSWYYDPSTNNCKAFVYGGCKGNNNRFKYEAGCQKTCLPGVPVMPVCSLRPPKQTCQKGGYTWAYDFGAGLCRFFLHGDCNRNANRFSTCLQCMGRCSGTTPENARRLCKKLTTEVIEKYGKALRPIVGRQE</sequence>
<organism evidence="9 10">
    <name type="scientific">Amblyomma americanum</name>
    <name type="common">Lone star tick</name>
    <dbReference type="NCBI Taxonomy" id="6943"/>
    <lineage>
        <taxon>Eukaryota</taxon>
        <taxon>Metazoa</taxon>
        <taxon>Ecdysozoa</taxon>
        <taxon>Arthropoda</taxon>
        <taxon>Chelicerata</taxon>
        <taxon>Arachnida</taxon>
        <taxon>Acari</taxon>
        <taxon>Parasitiformes</taxon>
        <taxon>Ixodida</taxon>
        <taxon>Ixodoidea</taxon>
        <taxon>Ixodidae</taxon>
        <taxon>Amblyomminae</taxon>
        <taxon>Amblyomma</taxon>
    </lineage>
</organism>
<dbReference type="SMART" id="SM00131">
    <property type="entry name" value="KU"/>
    <property type="match status" value="2"/>
</dbReference>
<name>A0AAQ4F429_AMBAM</name>
<feature type="domain" description="BPTI/Kunitz inhibitor" evidence="8">
    <location>
        <begin position="19"/>
        <end position="62"/>
    </location>
</feature>
<accession>A0AAQ4F429</accession>
<keyword evidence="5" id="KW-0722">Serine protease inhibitor</keyword>
<comment type="caution">
    <text evidence="9">The sequence shown here is derived from an EMBL/GenBank/DDBJ whole genome shotgun (WGS) entry which is preliminary data.</text>
</comment>
<dbReference type="PROSITE" id="PS50279">
    <property type="entry name" value="BPTI_KUNITZ_2"/>
    <property type="match status" value="2"/>
</dbReference>
<dbReference type="InterPro" id="IPR036880">
    <property type="entry name" value="Kunitz_BPTI_sf"/>
</dbReference>
<protein>
    <recommendedName>
        <fullName evidence="8">BPTI/Kunitz inhibitor domain-containing protein</fullName>
    </recommendedName>
</protein>
<evidence type="ECO:0000256" key="2">
    <source>
        <dbReference type="ARBA" id="ARBA00022525"/>
    </source>
</evidence>
<keyword evidence="6" id="KW-1015">Disulfide bond</keyword>
<keyword evidence="7" id="KW-0732">Signal</keyword>
<feature type="chain" id="PRO_5042990591" description="BPTI/Kunitz inhibitor domain-containing protein" evidence="7">
    <location>
        <begin position="24"/>
        <end position="157"/>
    </location>
</feature>
<evidence type="ECO:0000256" key="1">
    <source>
        <dbReference type="ARBA" id="ARBA00004613"/>
    </source>
</evidence>
<dbReference type="InterPro" id="IPR020901">
    <property type="entry name" value="Prtase_inh_Kunz-CS"/>
</dbReference>
<dbReference type="FunFam" id="4.10.410.10:FF:000020">
    <property type="entry name" value="Collagen, type VI, alpha 3"/>
    <property type="match status" value="1"/>
</dbReference>
<evidence type="ECO:0000256" key="3">
    <source>
        <dbReference type="ARBA" id="ARBA00022690"/>
    </source>
</evidence>
<evidence type="ECO:0000256" key="6">
    <source>
        <dbReference type="ARBA" id="ARBA00023157"/>
    </source>
</evidence>
<dbReference type="InterPro" id="IPR050098">
    <property type="entry name" value="TFPI/VKTCI-like"/>
</dbReference>
<keyword evidence="10" id="KW-1185">Reference proteome</keyword>
<dbReference type="SUPFAM" id="SSF57362">
    <property type="entry name" value="BPTI-like"/>
    <property type="match status" value="2"/>
</dbReference>
<dbReference type="InterPro" id="IPR002223">
    <property type="entry name" value="Kunitz_BPTI"/>
</dbReference>
<dbReference type="AlphaFoldDB" id="A0AAQ4F429"/>
<reference evidence="9 10" key="1">
    <citation type="journal article" date="2023" name="Arcadia Sci">
        <title>De novo assembly of a long-read Amblyomma americanum tick genome.</title>
        <authorList>
            <person name="Chou S."/>
            <person name="Poskanzer K.E."/>
            <person name="Rollins M."/>
            <person name="Thuy-Boun P.S."/>
        </authorList>
    </citation>
    <scope>NUCLEOTIDE SEQUENCE [LARGE SCALE GENOMIC DNA]</scope>
    <source>
        <strain evidence="9">F_SG_1</strain>
        <tissue evidence="9">Salivary glands</tissue>
    </source>
</reference>
<dbReference type="CDD" id="cd22638">
    <property type="entry name" value="Kunitz_amblin-like"/>
    <property type="match status" value="1"/>
</dbReference>
<evidence type="ECO:0000313" key="10">
    <source>
        <dbReference type="Proteomes" id="UP001321473"/>
    </source>
</evidence>
<evidence type="ECO:0000256" key="5">
    <source>
        <dbReference type="ARBA" id="ARBA00022900"/>
    </source>
</evidence>
<keyword evidence="2" id="KW-0964">Secreted</keyword>
<dbReference type="PROSITE" id="PS00280">
    <property type="entry name" value="BPTI_KUNITZ_1"/>
    <property type="match status" value="1"/>
</dbReference>
<dbReference type="PRINTS" id="PR00759">
    <property type="entry name" value="BASICPTASE"/>
</dbReference>
<gene>
    <name evidence="9" type="ORF">V5799_017168</name>
</gene>
<dbReference type="GO" id="GO:0004867">
    <property type="term" value="F:serine-type endopeptidase inhibitor activity"/>
    <property type="evidence" value="ECO:0007669"/>
    <property type="project" value="UniProtKB-KW"/>
</dbReference>
<dbReference type="Gene3D" id="4.10.410.10">
    <property type="entry name" value="Pancreatic trypsin inhibitor Kunitz domain"/>
    <property type="match status" value="2"/>
</dbReference>
<proteinExistence type="predicted"/>
<evidence type="ECO:0000256" key="7">
    <source>
        <dbReference type="SAM" id="SignalP"/>
    </source>
</evidence>
<dbReference type="PANTHER" id="PTHR10083">
    <property type="entry name" value="KUNITZ-TYPE PROTEASE INHIBITOR-RELATED"/>
    <property type="match status" value="1"/>
</dbReference>
<evidence type="ECO:0000259" key="8">
    <source>
        <dbReference type="PROSITE" id="PS50279"/>
    </source>
</evidence>
<keyword evidence="4" id="KW-0677">Repeat</keyword>
<dbReference type="Proteomes" id="UP001321473">
    <property type="component" value="Unassembled WGS sequence"/>
</dbReference>
<feature type="signal peptide" evidence="7">
    <location>
        <begin position="1"/>
        <end position="23"/>
    </location>
</feature>
<keyword evidence="3" id="KW-0646">Protease inhibitor</keyword>
<feature type="domain" description="BPTI/Kunitz inhibitor" evidence="8">
    <location>
        <begin position="72"/>
        <end position="122"/>
    </location>
</feature>
<comment type="subcellular location">
    <subcellularLocation>
        <location evidence="1">Secreted</location>
    </subcellularLocation>
</comment>
<dbReference type="EMBL" id="JARKHS020007664">
    <property type="protein sequence ID" value="KAK8781492.1"/>
    <property type="molecule type" value="Genomic_DNA"/>
</dbReference>
<dbReference type="Pfam" id="PF00014">
    <property type="entry name" value="Kunitz_BPTI"/>
    <property type="match status" value="2"/>
</dbReference>
<dbReference type="GO" id="GO:0005576">
    <property type="term" value="C:extracellular region"/>
    <property type="evidence" value="ECO:0007669"/>
    <property type="project" value="UniProtKB-SubCell"/>
</dbReference>